<accession>A0A0A9ABK4</accession>
<name>A0A0A9ABK4_ARUDO</name>
<reference evidence="1" key="1">
    <citation type="submission" date="2014-09" db="EMBL/GenBank/DDBJ databases">
        <authorList>
            <person name="Magalhaes I.L.F."/>
            <person name="Oliveira U."/>
            <person name="Santos F.R."/>
            <person name="Vidigal T.H.D.A."/>
            <person name="Brescovit A.D."/>
            <person name="Santos A.J."/>
        </authorList>
    </citation>
    <scope>NUCLEOTIDE SEQUENCE</scope>
    <source>
        <tissue evidence="1">Shoot tissue taken approximately 20 cm above the soil surface</tissue>
    </source>
</reference>
<proteinExistence type="predicted"/>
<protein>
    <submittedName>
        <fullName evidence="1">Uncharacterized protein</fullName>
    </submittedName>
</protein>
<reference evidence="1" key="2">
    <citation type="journal article" date="2015" name="Data Brief">
        <title>Shoot transcriptome of the giant reed, Arundo donax.</title>
        <authorList>
            <person name="Barrero R.A."/>
            <person name="Guerrero F.D."/>
            <person name="Moolhuijzen P."/>
            <person name="Goolsby J.A."/>
            <person name="Tidwell J."/>
            <person name="Bellgard S.E."/>
            <person name="Bellgard M.I."/>
        </authorList>
    </citation>
    <scope>NUCLEOTIDE SEQUENCE</scope>
    <source>
        <tissue evidence="1">Shoot tissue taken approximately 20 cm above the soil surface</tissue>
    </source>
</reference>
<organism evidence="1">
    <name type="scientific">Arundo donax</name>
    <name type="common">Giant reed</name>
    <name type="synonym">Donax arundinaceus</name>
    <dbReference type="NCBI Taxonomy" id="35708"/>
    <lineage>
        <taxon>Eukaryota</taxon>
        <taxon>Viridiplantae</taxon>
        <taxon>Streptophyta</taxon>
        <taxon>Embryophyta</taxon>
        <taxon>Tracheophyta</taxon>
        <taxon>Spermatophyta</taxon>
        <taxon>Magnoliopsida</taxon>
        <taxon>Liliopsida</taxon>
        <taxon>Poales</taxon>
        <taxon>Poaceae</taxon>
        <taxon>PACMAD clade</taxon>
        <taxon>Arundinoideae</taxon>
        <taxon>Arundineae</taxon>
        <taxon>Arundo</taxon>
    </lineage>
</organism>
<dbReference type="AlphaFoldDB" id="A0A0A9ABK4"/>
<sequence length="31" mass="3539">MVNGCQHSMTLMQRLLPSTGYHLSLPTKHEK</sequence>
<evidence type="ECO:0000313" key="1">
    <source>
        <dbReference type="EMBL" id="JAD44437.1"/>
    </source>
</evidence>
<dbReference type="EMBL" id="GBRH01253458">
    <property type="protein sequence ID" value="JAD44437.1"/>
    <property type="molecule type" value="Transcribed_RNA"/>
</dbReference>